<accession>A0A8S5T4Q2</accession>
<sequence length="35" mass="4227">MHSDKYKNIKTGSMQRRYECIRDNELIEIRKGGQK</sequence>
<evidence type="ECO:0000313" key="1">
    <source>
        <dbReference type="EMBL" id="DAF57754.1"/>
    </source>
</evidence>
<proteinExistence type="predicted"/>
<protein>
    <submittedName>
        <fullName evidence="1">Uncharacterized protein</fullName>
    </submittedName>
</protein>
<organism evidence="1">
    <name type="scientific">Myoviridae sp. ct31P9</name>
    <dbReference type="NCBI Taxonomy" id="2827657"/>
    <lineage>
        <taxon>Viruses</taxon>
        <taxon>Duplodnaviria</taxon>
        <taxon>Heunggongvirae</taxon>
        <taxon>Uroviricota</taxon>
        <taxon>Caudoviricetes</taxon>
    </lineage>
</organism>
<reference evidence="1" key="1">
    <citation type="journal article" date="2021" name="Proc. Natl. Acad. Sci. U.S.A.">
        <title>A Catalog of Tens of Thousands of Viruses from Human Metagenomes Reveals Hidden Associations with Chronic Diseases.</title>
        <authorList>
            <person name="Tisza M.J."/>
            <person name="Buck C.B."/>
        </authorList>
    </citation>
    <scope>NUCLEOTIDE SEQUENCE</scope>
    <source>
        <strain evidence="1">Ct31P9</strain>
    </source>
</reference>
<dbReference type="EMBL" id="BK032738">
    <property type="protein sequence ID" value="DAF57754.1"/>
    <property type="molecule type" value="Genomic_DNA"/>
</dbReference>
<name>A0A8S5T4Q2_9CAUD</name>